<comment type="caution">
    <text evidence="1">The sequence shown here is derived from an EMBL/GenBank/DDBJ whole genome shotgun (WGS) entry which is preliminary data.</text>
</comment>
<evidence type="ECO:0000313" key="1">
    <source>
        <dbReference type="EMBL" id="KAE9614614.1"/>
    </source>
</evidence>
<dbReference type="Proteomes" id="UP000447434">
    <property type="component" value="Chromosome 5"/>
</dbReference>
<dbReference type="AlphaFoldDB" id="A0A6A4QNR2"/>
<organism evidence="1 2">
    <name type="scientific">Lupinus albus</name>
    <name type="common">White lupine</name>
    <name type="synonym">Lupinus termis</name>
    <dbReference type="NCBI Taxonomy" id="3870"/>
    <lineage>
        <taxon>Eukaryota</taxon>
        <taxon>Viridiplantae</taxon>
        <taxon>Streptophyta</taxon>
        <taxon>Embryophyta</taxon>
        <taxon>Tracheophyta</taxon>
        <taxon>Spermatophyta</taxon>
        <taxon>Magnoliopsida</taxon>
        <taxon>eudicotyledons</taxon>
        <taxon>Gunneridae</taxon>
        <taxon>Pentapetalae</taxon>
        <taxon>rosids</taxon>
        <taxon>fabids</taxon>
        <taxon>Fabales</taxon>
        <taxon>Fabaceae</taxon>
        <taxon>Papilionoideae</taxon>
        <taxon>50 kb inversion clade</taxon>
        <taxon>genistoids sensu lato</taxon>
        <taxon>core genistoids</taxon>
        <taxon>Genisteae</taxon>
        <taxon>Lupinus</taxon>
    </lineage>
</organism>
<evidence type="ECO:0000313" key="2">
    <source>
        <dbReference type="Proteomes" id="UP000447434"/>
    </source>
</evidence>
<accession>A0A6A4QNR2</accession>
<keyword evidence="2" id="KW-1185">Reference proteome</keyword>
<name>A0A6A4QNR2_LUPAL</name>
<proteinExistence type="predicted"/>
<dbReference type="EMBL" id="WOCE01000005">
    <property type="protein sequence ID" value="KAE9614614.1"/>
    <property type="molecule type" value="Genomic_DNA"/>
</dbReference>
<reference evidence="2" key="1">
    <citation type="journal article" date="2020" name="Nat. Commun.">
        <title>Genome sequence of the cluster root forming white lupin.</title>
        <authorList>
            <person name="Hufnagel B."/>
            <person name="Marques A."/>
            <person name="Soriano A."/>
            <person name="Marques L."/>
            <person name="Divol F."/>
            <person name="Doumas P."/>
            <person name="Sallet E."/>
            <person name="Mancinotti D."/>
            <person name="Carrere S."/>
            <person name="Marande W."/>
            <person name="Arribat S."/>
            <person name="Keller J."/>
            <person name="Huneau C."/>
            <person name="Blein T."/>
            <person name="Aime D."/>
            <person name="Laguerre M."/>
            <person name="Taylor J."/>
            <person name="Schubert V."/>
            <person name="Nelson M."/>
            <person name="Geu-Flores F."/>
            <person name="Crespi M."/>
            <person name="Gallardo-Guerrero K."/>
            <person name="Delaux P.-M."/>
            <person name="Salse J."/>
            <person name="Berges H."/>
            <person name="Guyot R."/>
            <person name="Gouzy J."/>
            <person name="Peret B."/>
        </authorList>
    </citation>
    <scope>NUCLEOTIDE SEQUENCE [LARGE SCALE GENOMIC DNA]</scope>
    <source>
        <strain evidence="2">cv. Amiga</strain>
    </source>
</reference>
<gene>
    <name evidence="1" type="ORF">Lalb_Chr05g0230031</name>
</gene>
<sequence length="50" mass="5752">MTICKIKLNINMSGNSSKACAHNDIKEFTILKIFNIYIHYNKAPQIIEII</sequence>
<protein>
    <submittedName>
        <fullName evidence="1">Uncharacterized protein</fullName>
    </submittedName>
</protein>